<evidence type="ECO:0000259" key="5">
    <source>
        <dbReference type="Pfam" id="PF04577"/>
    </source>
</evidence>
<sequence>MPTPRKCGGDSSVRRVDFDTIIMTPSPVRTPTAGHDRKFLSLPVRTAFLVGVIFGVLIWELWQAATGWGGVMGTGPGTMRTVISSWQITDRSINRTPPEAFLCDMSDERSDVCRMIGDVRIDVVNRKIVLVATQPSTVRGSVVIKPHPLKQSSDYYTGPVTMARDKVQEHIHALARQTAMNSMVAPVTLTSTFASNVTALECTHRHAAPAVVFSVGGYNGNGYHTFCDGLVPLFISTQHYKGEVVFGVLDYLGWWELKYGRIVSELSKYPVLPIGLTENKGSEEVDENREPEVHCFSDVTVGLKLHRPNLCVDPEQMPDGADNHAFVQLAARAYGLPVPEPRVPGPGGSLVLGILHREKTRRLLNEAEVIEEASKMGFELRLLSESLLENLDNAKAMAATQELDALLGVHGAGLSQMTMMRKGTVLIQLVPIGAEWVSESDFGECARQNGMHYIAYNVSKEESSLVRKYDGSHAAFTDPTSVWAKGWEEGSEVFLKQDINLDKSSIRRILEETKRYLTGQ</sequence>
<dbReference type="AlphaFoldDB" id="A0A1Y1ILE5"/>
<name>A0A1Y1ILE5_KLENI</name>
<dbReference type="OrthoDB" id="529273at2759"/>
<dbReference type="GO" id="GO:0016757">
    <property type="term" value="F:glycosyltransferase activity"/>
    <property type="evidence" value="ECO:0000318"/>
    <property type="project" value="GO_Central"/>
</dbReference>
<feature type="domain" description="Glycosyltransferase 61 catalytic" evidence="5">
    <location>
        <begin position="341"/>
        <end position="427"/>
    </location>
</feature>
<evidence type="ECO:0000256" key="3">
    <source>
        <dbReference type="ARBA" id="ARBA00023180"/>
    </source>
</evidence>
<dbReference type="PANTHER" id="PTHR20961">
    <property type="entry name" value="GLYCOSYLTRANSFERASE"/>
    <property type="match status" value="1"/>
</dbReference>
<dbReference type="GO" id="GO:0016763">
    <property type="term" value="F:pentosyltransferase activity"/>
    <property type="evidence" value="ECO:0007669"/>
    <property type="project" value="UniProtKB-ARBA"/>
</dbReference>
<keyword evidence="4" id="KW-0812">Transmembrane</keyword>
<dbReference type="STRING" id="105231.A0A1Y1ILE5"/>
<dbReference type="Pfam" id="PF04577">
    <property type="entry name" value="Glyco_transf_61"/>
    <property type="match status" value="1"/>
</dbReference>
<evidence type="ECO:0000313" key="6">
    <source>
        <dbReference type="EMBL" id="GAQ91690.1"/>
    </source>
</evidence>
<reference evidence="6 7" key="1">
    <citation type="journal article" date="2014" name="Nat. Commun.">
        <title>Klebsormidium flaccidum genome reveals primary factors for plant terrestrial adaptation.</title>
        <authorList>
            <person name="Hori K."/>
            <person name="Maruyama F."/>
            <person name="Fujisawa T."/>
            <person name="Togashi T."/>
            <person name="Yamamoto N."/>
            <person name="Seo M."/>
            <person name="Sato S."/>
            <person name="Yamada T."/>
            <person name="Mori H."/>
            <person name="Tajima N."/>
            <person name="Moriyama T."/>
            <person name="Ikeuchi M."/>
            <person name="Watanabe M."/>
            <person name="Wada H."/>
            <person name="Kobayashi K."/>
            <person name="Saito M."/>
            <person name="Masuda T."/>
            <person name="Sasaki-Sekimoto Y."/>
            <person name="Mashiguchi K."/>
            <person name="Awai K."/>
            <person name="Shimojima M."/>
            <person name="Masuda S."/>
            <person name="Iwai M."/>
            <person name="Nobusawa T."/>
            <person name="Narise T."/>
            <person name="Kondo S."/>
            <person name="Saito H."/>
            <person name="Sato R."/>
            <person name="Murakawa M."/>
            <person name="Ihara Y."/>
            <person name="Oshima-Yamada Y."/>
            <person name="Ohtaka K."/>
            <person name="Satoh M."/>
            <person name="Sonobe K."/>
            <person name="Ishii M."/>
            <person name="Ohtani R."/>
            <person name="Kanamori-Sato M."/>
            <person name="Honoki R."/>
            <person name="Miyazaki D."/>
            <person name="Mochizuki H."/>
            <person name="Umetsu J."/>
            <person name="Higashi K."/>
            <person name="Shibata D."/>
            <person name="Kamiya Y."/>
            <person name="Sato N."/>
            <person name="Nakamura Y."/>
            <person name="Tabata S."/>
            <person name="Ida S."/>
            <person name="Kurokawa K."/>
            <person name="Ohta H."/>
        </authorList>
    </citation>
    <scope>NUCLEOTIDE SEQUENCE [LARGE SCALE GENOMIC DNA]</scope>
    <source>
        <strain evidence="6 7">NIES-2285</strain>
    </source>
</reference>
<dbReference type="InterPro" id="IPR007657">
    <property type="entry name" value="Glycosyltransferase_61"/>
</dbReference>
<dbReference type="EMBL" id="DF237784">
    <property type="protein sequence ID" value="GAQ91690.1"/>
    <property type="molecule type" value="Genomic_DNA"/>
</dbReference>
<dbReference type="GO" id="GO:0005794">
    <property type="term" value="C:Golgi apparatus"/>
    <property type="evidence" value="ECO:0007669"/>
    <property type="project" value="UniProtKB-ARBA"/>
</dbReference>
<evidence type="ECO:0000256" key="4">
    <source>
        <dbReference type="SAM" id="Phobius"/>
    </source>
</evidence>
<proteinExistence type="predicted"/>
<dbReference type="InterPro" id="IPR049625">
    <property type="entry name" value="Glyco_transf_61_cat"/>
</dbReference>
<organism evidence="6 7">
    <name type="scientific">Klebsormidium nitens</name>
    <name type="common">Green alga</name>
    <name type="synonym">Ulothrix nitens</name>
    <dbReference type="NCBI Taxonomy" id="105231"/>
    <lineage>
        <taxon>Eukaryota</taxon>
        <taxon>Viridiplantae</taxon>
        <taxon>Streptophyta</taxon>
        <taxon>Klebsormidiophyceae</taxon>
        <taxon>Klebsormidiales</taxon>
        <taxon>Klebsormidiaceae</taxon>
        <taxon>Klebsormidium</taxon>
    </lineage>
</organism>
<evidence type="ECO:0000313" key="7">
    <source>
        <dbReference type="Proteomes" id="UP000054558"/>
    </source>
</evidence>
<dbReference type="Proteomes" id="UP000054558">
    <property type="component" value="Unassembled WGS sequence"/>
</dbReference>
<keyword evidence="4" id="KW-1133">Transmembrane helix</keyword>
<evidence type="ECO:0000256" key="1">
    <source>
        <dbReference type="ARBA" id="ARBA00022676"/>
    </source>
</evidence>
<evidence type="ECO:0000256" key="2">
    <source>
        <dbReference type="ARBA" id="ARBA00022679"/>
    </source>
</evidence>
<feature type="transmembrane region" description="Helical" evidence="4">
    <location>
        <begin position="42"/>
        <end position="62"/>
    </location>
</feature>
<keyword evidence="1" id="KW-0328">Glycosyltransferase</keyword>
<gene>
    <name evidence="6" type="ORF">KFL_008350030</name>
</gene>
<accession>A0A1Y1ILE5</accession>
<keyword evidence="3" id="KW-0325">Glycoprotein</keyword>
<keyword evidence="4" id="KW-0472">Membrane</keyword>
<dbReference type="PANTHER" id="PTHR20961:SF124">
    <property type="entry name" value="GLYCOSYLTRANSFERASE"/>
    <property type="match status" value="1"/>
</dbReference>
<keyword evidence="7" id="KW-1185">Reference proteome</keyword>
<protein>
    <submittedName>
        <fullName evidence="6">Glycosyltransferase family protein</fullName>
    </submittedName>
</protein>
<keyword evidence="2 6" id="KW-0808">Transferase</keyword>
<dbReference type="OMA" id="WITKYGN"/>